<evidence type="ECO:0000313" key="4">
    <source>
        <dbReference type="EMBL" id="KAL3834843.1"/>
    </source>
</evidence>
<feature type="domain" description="PPIase cyclophilin-type" evidence="3">
    <location>
        <begin position="55"/>
        <end position="109"/>
    </location>
</feature>
<feature type="signal peptide" evidence="2">
    <location>
        <begin position="1"/>
        <end position="19"/>
    </location>
</feature>
<dbReference type="Proteomes" id="UP001634393">
    <property type="component" value="Unassembled WGS sequence"/>
</dbReference>
<protein>
    <recommendedName>
        <fullName evidence="3">PPIase cyclophilin-type domain-containing protein</fullName>
    </recommendedName>
</protein>
<dbReference type="PROSITE" id="PS50072">
    <property type="entry name" value="CSA_PPIASE_2"/>
    <property type="match status" value="1"/>
</dbReference>
<dbReference type="PANTHER" id="PTHR11071:SF561">
    <property type="entry name" value="PEPTIDYL-PROLYL CIS-TRANS ISOMERASE D-RELATED"/>
    <property type="match status" value="1"/>
</dbReference>
<dbReference type="InterPro" id="IPR029000">
    <property type="entry name" value="Cyclophilin-like_dom_sf"/>
</dbReference>
<reference evidence="4 5" key="1">
    <citation type="submission" date="2024-12" db="EMBL/GenBank/DDBJ databases">
        <title>The unique morphological basis and parallel evolutionary history of personate flowers in Penstemon.</title>
        <authorList>
            <person name="Depatie T.H."/>
            <person name="Wessinger C.A."/>
        </authorList>
    </citation>
    <scope>NUCLEOTIDE SEQUENCE [LARGE SCALE GENOMIC DNA]</scope>
    <source>
        <strain evidence="4">WTNN_2</strain>
        <tissue evidence="4">Leaf</tissue>
    </source>
</reference>
<proteinExistence type="inferred from homology"/>
<dbReference type="EMBL" id="JBJXBP010000004">
    <property type="protein sequence ID" value="KAL3834843.1"/>
    <property type="molecule type" value="Genomic_DNA"/>
</dbReference>
<dbReference type="PANTHER" id="PTHR11071">
    <property type="entry name" value="PEPTIDYL-PROLYL CIS-TRANS ISOMERASE"/>
    <property type="match status" value="1"/>
</dbReference>
<accession>A0ABD3TF62</accession>
<evidence type="ECO:0000256" key="2">
    <source>
        <dbReference type="SAM" id="SignalP"/>
    </source>
</evidence>
<dbReference type="InterPro" id="IPR002130">
    <property type="entry name" value="Cyclophilin-type_PPIase_dom"/>
</dbReference>
<evidence type="ECO:0000256" key="1">
    <source>
        <dbReference type="ARBA" id="ARBA00007365"/>
    </source>
</evidence>
<evidence type="ECO:0000259" key="3">
    <source>
        <dbReference type="PROSITE" id="PS50072"/>
    </source>
</evidence>
<dbReference type="Pfam" id="PF00160">
    <property type="entry name" value="Pro_isomerase"/>
    <property type="match status" value="1"/>
</dbReference>
<feature type="chain" id="PRO_5044854703" description="PPIase cyclophilin-type domain-containing protein" evidence="2">
    <location>
        <begin position="20"/>
        <end position="109"/>
    </location>
</feature>
<keyword evidence="2" id="KW-0732">Signal</keyword>
<dbReference type="Gene3D" id="2.40.100.10">
    <property type="entry name" value="Cyclophilin-like"/>
    <property type="match status" value="1"/>
</dbReference>
<dbReference type="AlphaFoldDB" id="A0ABD3TF62"/>
<sequence>MKLLPFVVVWVLILFGTLALILSRLNDPGVSSVQLKKNNEAETWEDMEQVTHKVYFDIEINGKNSGRIVIGLFGKTVPQTAENFRALCTGSRVTFSPFMLLLFTSIRVM</sequence>
<keyword evidence="5" id="KW-1185">Reference proteome</keyword>
<evidence type="ECO:0000313" key="5">
    <source>
        <dbReference type="Proteomes" id="UP001634393"/>
    </source>
</evidence>
<name>A0ABD3TF62_9LAMI</name>
<dbReference type="SUPFAM" id="SSF50891">
    <property type="entry name" value="Cyclophilin-like"/>
    <property type="match status" value="1"/>
</dbReference>
<gene>
    <name evidence="4" type="ORF">ACJIZ3_009579</name>
</gene>
<comment type="similarity">
    <text evidence="1">Belongs to the cyclophilin-type PPIase family.</text>
</comment>
<organism evidence="4 5">
    <name type="scientific">Penstemon smallii</name>
    <dbReference type="NCBI Taxonomy" id="265156"/>
    <lineage>
        <taxon>Eukaryota</taxon>
        <taxon>Viridiplantae</taxon>
        <taxon>Streptophyta</taxon>
        <taxon>Embryophyta</taxon>
        <taxon>Tracheophyta</taxon>
        <taxon>Spermatophyta</taxon>
        <taxon>Magnoliopsida</taxon>
        <taxon>eudicotyledons</taxon>
        <taxon>Gunneridae</taxon>
        <taxon>Pentapetalae</taxon>
        <taxon>asterids</taxon>
        <taxon>lamiids</taxon>
        <taxon>Lamiales</taxon>
        <taxon>Plantaginaceae</taxon>
        <taxon>Cheloneae</taxon>
        <taxon>Penstemon</taxon>
    </lineage>
</organism>
<comment type="caution">
    <text evidence="4">The sequence shown here is derived from an EMBL/GenBank/DDBJ whole genome shotgun (WGS) entry which is preliminary data.</text>
</comment>